<dbReference type="Proteomes" id="UP000463949">
    <property type="component" value="Chromosome"/>
</dbReference>
<feature type="transmembrane region" description="Helical" evidence="1">
    <location>
        <begin position="91"/>
        <end position="111"/>
    </location>
</feature>
<keyword evidence="1" id="KW-1133">Transmembrane helix</keyword>
<accession>A0A857GN21</accession>
<gene>
    <name evidence="2" type="ORF">CTT34_13670</name>
</gene>
<protein>
    <submittedName>
        <fullName evidence="2">Uncharacterized protein</fullName>
    </submittedName>
</protein>
<reference evidence="2 3" key="1">
    <citation type="submission" date="2017-10" db="EMBL/GenBank/DDBJ databases">
        <title>Coral associated bacteria.</title>
        <authorList>
            <person name="Wang X."/>
        </authorList>
    </citation>
    <scope>NUCLEOTIDE SEQUENCE [LARGE SCALE GENOMIC DNA]</scope>
    <source>
        <strain evidence="2 3">SCSIO 43005</strain>
    </source>
</reference>
<proteinExistence type="predicted"/>
<dbReference type="KEGG" id="hmd:CTT34_13670"/>
<dbReference type="AlphaFoldDB" id="A0A857GN21"/>
<evidence type="ECO:0000313" key="3">
    <source>
        <dbReference type="Proteomes" id="UP000463949"/>
    </source>
</evidence>
<name>A0A857GN21_9GAMM</name>
<organism evidence="2 3">
    <name type="scientific">Vreelandella aquamarina</name>
    <dbReference type="NCBI Taxonomy" id="77097"/>
    <lineage>
        <taxon>Bacteria</taxon>
        <taxon>Pseudomonadati</taxon>
        <taxon>Pseudomonadota</taxon>
        <taxon>Gammaproteobacteria</taxon>
        <taxon>Oceanospirillales</taxon>
        <taxon>Halomonadaceae</taxon>
        <taxon>Vreelandella</taxon>
    </lineage>
</organism>
<keyword evidence="1" id="KW-0472">Membrane</keyword>
<keyword evidence="1" id="KW-0812">Transmembrane</keyword>
<sequence>MTPLLTFCIAFMNAFPESLVYAVSMSQPCLRGLEDDTAALFEGDHPHYPNWGGQMIRQHIFKGTQPGSREHLEKYLMEQKHSRAKAKQLDVVTVATVSFFAGCLVTLLATFTF</sequence>
<evidence type="ECO:0000256" key="1">
    <source>
        <dbReference type="SAM" id="Phobius"/>
    </source>
</evidence>
<evidence type="ECO:0000313" key="2">
    <source>
        <dbReference type="EMBL" id="QHD50659.1"/>
    </source>
</evidence>
<dbReference type="EMBL" id="CP024621">
    <property type="protein sequence ID" value="QHD50659.1"/>
    <property type="molecule type" value="Genomic_DNA"/>
</dbReference>